<evidence type="ECO:0000256" key="2">
    <source>
        <dbReference type="ARBA" id="ARBA00023043"/>
    </source>
</evidence>
<dbReference type="GO" id="GO:0085020">
    <property type="term" value="P:protein K6-linked ubiquitination"/>
    <property type="evidence" value="ECO:0007669"/>
    <property type="project" value="TreeGrafter"/>
</dbReference>
<keyword evidence="1" id="KW-0677">Repeat</keyword>
<keyword evidence="4" id="KW-0812">Transmembrane</keyword>
<protein>
    <submittedName>
        <fullName evidence="5">Ankyrin repeat domain-containing protein</fullName>
    </submittedName>
</protein>
<dbReference type="PROSITE" id="PS50297">
    <property type="entry name" value="ANK_REP_REGION"/>
    <property type="match status" value="3"/>
</dbReference>
<dbReference type="InterPro" id="IPR036770">
    <property type="entry name" value="Ankyrin_rpt-contain_sf"/>
</dbReference>
<dbReference type="PROSITE" id="PS50088">
    <property type="entry name" value="ANK_REPEAT"/>
    <property type="match status" value="3"/>
</dbReference>
<keyword evidence="4" id="KW-1133">Transmembrane helix</keyword>
<evidence type="ECO:0000313" key="5">
    <source>
        <dbReference type="EMBL" id="QDL30653.1"/>
    </source>
</evidence>
<dbReference type="PANTHER" id="PTHR24171:SF8">
    <property type="entry name" value="BRCA1-ASSOCIATED RING DOMAIN PROTEIN 1"/>
    <property type="match status" value="1"/>
</dbReference>
<evidence type="ECO:0000256" key="3">
    <source>
        <dbReference type="PROSITE-ProRule" id="PRU00023"/>
    </source>
</evidence>
<evidence type="ECO:0000313" key="6">
    <source>
        <dbReference type="Proteomes" id="UP000317572"/>
    </source>
</evidence>
<feature type="repeat" description="ANK" evidence="3">
    <location>
        <begin position="142"/>
        <end position="174"/>
    </location>
</feature>
<proteinExistence type="predicted"/>
<reference evidence="5 6" key="1">
    <citation type="submission" date="2018-11" db="EMBL/GenBank/DDBJ databases">
        <title>The first complete genome of Serratia liquefaciens isolated from metalophyte plant revel distinctness adaptive mechanisms in an extreme habitat.</title>
        <authorList>
            <person name="Caneschi W.L."/>
            <person name="Sanchez A.B."/>
            <person name="Felestrino E.B."/>
            <person name="Assis R.A.B."/>
            <person name="Lemes C.G.C."/>
            <person name="Cordeiro I.F."/>
            <person name="Fonseca N.P."/>
            <person name="Villa M."/>
            <person name="Vieira I.T."/>
            <person name="Moraes L.A."/>
            <person name="Kamino L.H.Y."/>
            <person name="do Carmo F."/>
            <person name="Garcia C.M."/>
            <person name="Almeida N.F."/>
            <person name="Silva R.S."/>
            <person name="Ferro J.A."/>
            <person name="Ferro M.I.T."/>
            <person name="Varani A.M."/>
            <person name="Ferreira R.M."/>
            <person name="dos Santos V.L."/>
            <person name="Silva U.C."/>
            <person name="Setubal J.C."/>
            <person name="Moreira L.M."/>
        </authorList>
    </citation>
    <scope>NUCLEOTIDE SEQUENCE [LARGE SCALE GENOMIC DNA]</scope>
    <source>
        <strain evidence="5 6">FG3</strain>
    </source>
</reference>
<evidence type="ECO:0000256" key="1">
    <source>
        <dbReference type="ARBA" id="ARBA00022737"/>
    </source>
</evidence>
<feature type="transmembrane region" description="Helical" evidence="4">
    <location>
        <begin position="7"/>
        <end position="28"/>
    </location>
</feature>
<dbReference type="EMBL" id="CP033893">
    <property type="protein sequence ID" value="QDL30653.1"/>
    <property type="molecule type" value="Genomic_DNA"/>
</dbReference>
<accession>A0A515CRC1</accession>
<evidence type="ECO:0000256" key="4">
    <source>
        <dbReference type="SAM" id="Phobius"/>
    </source>
</evidence>
<dbReference type="Gene3D" id="1.25.40.20">
    <property type="entry name" value="Ankyrin repeat-containing domain"/>
    <property type="match status" value="2"/>
</dbReference>
<dbReference type="RefSeq" id="WP_048762709.1">
    <property type="nucleotide sequence ID" value="NZ_CP014017.2"/>
</dbReference>
<dbReference type="Pfam" id="PF00023">
    <property type="entry name" value="Ank"/>
    <property type="match status" value="1"/>
</dbReference>
<dbReference type="PANTHER" id="PTHR24171">
    <property type="entry name" value="ANKYRIN REPEAT DOMAIN-CONTAINING PROTEIN 39-RELATED"/>
    <property type="match status" value="1"/>
</dbReference>
<dbReference type="Pfam" id="PF12796">
    <property type="entry name" value="Ank_2"/>
    <property type="match status" value="1"/>
</dbReference>
<name>A0A515CRC1_SERLI</name>
<sequence>MPERRRLWQTLMVATLAVIAIAGLLMMAKEQQMNQEISPFNGRSNLALAQAVARGDSNGIAEQATEARLHEQGDRQVTLLQWAILSQQTQSLSSLLALGADATTPGLDGNSALHTAAAVQDPQYLRLLLAHGVPLNPRNAVTGATPLAAAVLAGREEQVRLLLVSGADVTLSDRLGDTPLHLAAKINAPQLALMLLQAGADAKARNQQGVAFQFYLSQTPTALQNEEMRDRYRQLNAWLKAHQQAAQYGQQ</sequence>
<keyword evidence="2 3" id="KW-0040">ANK repeat</keyword>
<dbReference type="SMART" id="SM00248">
    <property type="entry name" value="ANK"/>
    <property type="match status" value="4"/>
</dbReference>
<feature type="repeat" description="ANK" evidence="3">
    <location>
        <begin position="108"/>
        <end position="140"/>
    </location>
</feature>
<dbReference type="STRING" id="614.XJ20_04320"/>
<feature type="repeat" description="ANK" evidence="3">
    <location>
        <begin position="175"/>
        <end position="207"/>
    </location>
</feature>
<dbReference type="SUPFAM" id="SSF48403">
    <property type="entry name" value="Ankyrin repeat"/>
    <property type="match status" value="1"/>
</dbReference>
<dbReference type="GO" id="GO:0004842">
    <property type="term" value="F:ubiquitin-protein transferase activity"/>
    <property type="evidence" value="ECO:0007669"/>
    <property type="project" value="TreeGrafter"/>
</dbReference>
<keyword evidence="4" id="KW-0472">Membrane</keyword>
<organism evidence="5 6">
    <name type="scientific">Serratia liquefaciens</name>
    <dbReference type="NCBI Taxonomy" id="614"/>
    <lineage>
        <taxon>Bacteria</taxon>
        <taxon>Pseudomonadati</taxon>
        <taxon>Pseudomonadota</taxon>
        <taxon>Gammaproteobacteria</taxon>
        <taxon>Enterobacterales</taxon>
        <taxon>Yersiniaceae</taxon>
        <taxon>Serratia</taxon>
    </lineage>
</organism>
<dbReference type="AlphaFoldDB" id="A0A515CRC1"/>
<dbReference type="Proteomes" id="UP000317572">
    <property type="component" value="Chromosome"/>
</dbReference>
<gene>
    <name evidence="5" type="ORF">EGO53_02095</name>
</gene>
<dbReference type="InterPro" id="IPR002110">
    <property type="entry name" value="Ankyrin_rpt"/>
</dbReference>